<dbReference type="EMBL" id="JAMKPW020000038">
    <property type="protein sequence ID" value="KAK8200842.1"/>
    <property type="molecule type" value="Genomic_DNA"/>
</dbReference>
<protein>
    <submittedName>
        <fullName evidence="1">Uncharacterized protein</fullName>
    </submittedName>
</protein>
<evidence type="ECO:0000313" key="1">
    <source>
        <dbReference type="EMBL" id="KAK8200842.1"/>
    </source>
</evidence>
<dbReference type="Proteomes" id="UP001320706">
    <property type="component" value="Unassembled WGS sequence"/>
</dbReference>
<gene>
    <name evidence="1" type="ORF">M8818_006159</name>
</gene>
<comment type="caution">
    <text evidence="1">The sequence shown here is derived from an EMBL/GenBank/DDBJ whole genome shotgun (WGS) entry which is preliminary data.</text>
</comment>
<keyword evidence="2" id="KW-1185">Reference proteome</keyword>
<organism evidence="1 2">
    <name type="scientific">Zalaria obscura</name>
    <dbReference type="NCBI Taxonomy" id="2024903"/>
    <lineage>
        <taxon>Eukaryota</taxon>
        <taxon>Fungi</taxon>
        <taxon>Dikarya</taxon>
        <taxon>Ascomycota</taxon>
        <taxon>Pezizomycotina</taxon>
        <taxon>Dothideomycetes</taxon>
        <taxon>Dothideomycetidae</taxon>
        <taxon>Dothideales</taxon>
        <taxon>Zalariaceae</taxon>
        <taxon>Zalaria</taxon>
    </lineage>
</organism>
<sequence>MPDSASPASSTVKRACDCCHKRKVKCIGDGTRPCKNCTAAGLTCTYNAVPQKKGPKGSRAKVISELRETQRQSALAASRHAFGFDGLNNGTAFARTPGLVSIELITACVDYFFAHMYPTQPIIHRQRVGETIGQMDNSIEAYCLGTSLCAYMLIQPHMTLPAGVIPDADTNPQAALILGNTLLQETLRVRKGYDFIEAPSIWSIITSFFIFGSYFCLDKHNTAWFHLREATTLAQLIGMQDEASYKSLDIIESSRRRRLYWLLFVTERAYALQRHRPLTLHATIALPSLGEDPAETVELNGFIHLVNLFKPFDDMFVGLWNKAKTGCTTEWLAQLQMQLSDALPAYLHTTESQAVDLRVSQQWLRTMIWQLSISHGFLSSAAADNAMSFRYPIEISRDLIAASSTFTQQAMEVHGIGLIEKLFDVACTLTDVVACVPIEQYTFEYGPRDYLNQFLSLISQLRGGQQRYLPLLLSKIQETVPSLPMPGYALPSAPNSVRGRVDEIYDSSNPTSHNSTPFGSPPLAAAVPAIPQSFTSYPDMSVPQAPNSMGYPMTTSNTPYAGMTAMAPAPPLYTEDSANSGYSGPLGPSRYDSAG</sequence>
<accession>A0ACC3S811</accession>
<name>A0ACC3S811_9PEZI</name>
<evidence type="ECO:0000313" key="2">
    <source>
        <dbReference type="Proteomes" id="UP001320706"/>
    </source>
</evidence>
<proteinExistence type="predicted"/>
<reference evidence="1" key="1">
    <citation type="submission" date="2024-02" db="EMBL/GenBank/DDBJ databases">
        <title>Metagenome Assembled Genome of Zalaria obscura JY119.</title>
        <authorList>
            <person name="Vighnesh L."/>
            <person name="Jagadeeshwari U."/>
            <person name="Venkata Ramana C."/>
            <person name="Sasikala C."/>
        </authorList>
    </citation>
    <scope>NUCLEOTIDE SEQUENCE</scope>
    <source>
        <strain evidence="1">JY119</strain>
    </source>
</reference>